<reference evidence="2" key="1">
    <citation type="submission" date="2025-08" db="UniProtKB">
        <authorList>
            <consortium name="RefSeq"/>
        </authorList>
    </citation>
    <scope>IDENTIFICATION</scope>
</reference>
<gene>
    <name evidence="2" type="primary">LOC128199439</name>
</gene>
<evidence type="ECO:0000313" key="2">
    <source>
        <dbReference type="RefSeq" id="XP_052744851.1"/>
    </source>
</evidence>
<keyword evidence="1" id="KW-1185">Reference proteome</keyword>
<organism evidence="1 2">
    <name type="scientific">Bicyclus anynana</name>
    <name type="common">Squinting bush brown butterfly</name>
    <dbReference type="NCBI Taxonomy" id="110368"/>
    <lineage>
        <taxon>Eukaryota</taxon>
        <taxon>Metazoa</taxon>
        <taxon>Ecdysozoa</taxon>
        <taxon>Arthropoda</taxon>
        <taxon>Hexapoda</taxon>
        <taxon>Insecta</taxon>
        <taxon>Pterygota</taxon>
        <taxon>Neoptera</taxon>
        <taxon>Endopterygota</taxon>
        <taxon>Lepidoptera</taxon>
        <taxon>Glossata</taxon>
        <taxon>Ditrysia</taxon>
        <taxon>Papilionoidea</taxon>
        <taxon>Nymphalidae</taxon>
        <taxon>Satyrinae</taxon>
        <taxon>Satyrini</taxon>
        <taxon>Mycalesina</taxon>
        <taxon>Bicyclus</taxon>
    </lineage>
</organism>
<accession>A0ABM3M0K4</accession>
<dbReference type="GeneID" id="128199439"/>
<sequence length="159" mass="18251">MILHVWLCPERAHKARTNARQFTQYVAAERGSHYSTTVASPSSEPLWLKTLRGRISRAVLSHGYQNAGPYIRRIVEDAENSTNLLLRVKGTSSIEFGPMFKARHKKGIFTIIINSIRRLVVAHDSVYVTIRYFSQIPLEIKIPFYLISSLKMFKFQLSV</sequence>
<evidence type="ECO:0000313" key="1">
    <source>
        <dbReference type="Proteomes" id="UP001652582"/>
    </source>
</evidence>
<dbReference type="RefSeq" id="XP_052744851.1">
    <property type="nucleotide sequence ID" value="XM_052888891.1"/>
</dbReference>
<dbReference type="Proteomes" id="UP001652582">
    <property type="component" value="Chromosome 24"/>
</dbReference>
<name>A0ABM3M0K4_BICAN</name>
<protein>
    <submittedName>
        <fullName evidence="2">Uncharacterized protein LOC128199439</fullName>
    </submittedName>
</protein>
<proteinExistence type="predicted"/>